<evidence type="ECO:0000256" key="1">
    <source>
        <dbReference type="ARBA" id="ARBA00004123"/>
    </source>
</evidence>
<evidence type="ECO:0000259" key="4">
    <source>
        <dbReference type="Pfam" id="PF12333"/>
    </source>
</evidence>
<keyword evidence="6" id="KW-1185">Reference proteome</keyword>
<dbReference type="Pfam" id="PF12333">
    <property type="entry name" value="Ipi1_N"/>
    <property type="match status" value="1"/>
</dbReference>
<comment type="subcellular location">
    <subcellularLocation>
        <location evidence="1">Nucleus</location>
    </subcellularLocation>
</comment>
<dbReference type="Proteomes" id="UP000324832">
    <property type="component" value="Unassembled WGS sequence"/>
</dbReference>
<dbReference type="InterPro" id="IPR011989">
    <property type="entry name" value="ARM-like"/>
</dbReference>
<sequence>MHKTGATRYQKFLKAEKAKTKLKGKKDKELPKGTNVTKTNFKVKKIVIKEQLKKHVQSETLSTRKLNVKELLTRLSHFNTNSRTDALDGLREIISSDVQILEQSLGPVIQGVTALILNVEKVVRQAALKVLHLVLSNVSSEKIEPFYDVMSTYLRSAMTHIDNRIQEDSLLFLDILLLCASDKAARDFHKIIPNFLDMISKLKTDKPGRTLTVNLNSQITSVKWRVKVLNRLKDFLIKFANYKTCESKNIGVKVTKRFNASNGSNYFALFNSIYVSNCYISCFSTKSSDVVIHINEVVKFEEYIEMLMPLLIETWLEACPSLQANKKMETVISEDAGLLLKHTLEVISTIWHLVQFYNCRTPSSNIENKFCQRYRQLFAQNICSSFPYVTNVRNKQMSTTDPNFEDVLTDPKLIKENLTICHLYIMLNPNVSVKNHGNEVSAVLDYLSKNFDPKSSEYINKLILDILYETFHSCVNGWTKTASVLDPIFIKILNSYMRHELPDELQHKIFSLLCEISLNDNLNHFHSNYLFQEWLKDLPNILLGKSVTKQTVETIHKLATTKNKTFNTVFKPKLFNIIQNLPSITISDSNEVSSDYDKLLSLLYWIKVWDTESLNLLEKQLLMDNVYKSDHEKYLYDTLRLRSGEIY</sequence>
<name>A0A5E4Q2S3_9NEOP</name>
<keyword evidence="3" id="KW-0539">Nucleus</keyword>
<protein>
    <recommendedName>
        <fullName evidence="4">Pre-rRNA-processing protein Ipi1 N-terminal domain-containing protein</fullName>
    </recommendedName>
</protein>
<dbReference type="PANTHER" id="PTHR16056">
    <property type="entry name" value="REGULATOR OF MICROTUBULE DYNAMICS PROTEIN"/>
    <property type="match status" value="1"/>
</dbReference>
<dbReference type="InterPro" id="IPR016024">
    <property type="entry name" value="ARM-type_fold"/>
</dbReference>
<dbReference type="InterPro" id="IPR024679">
    <property type="entry name" value="Ipi1_N"/>
</dbReference>
<comment type="similarity">
    <text evidence="2">Belongs to the IPI1/TEX10 family.</text>
</comment>
<evidence type="ECO:0000313" key="5">
    <source>
        <dbReference type="EMBL" id="VVC91998.1"/>
    </source>
</evidence>
<dbReference type="Gene3D" id="1.25.10.10">
    <property type="entry name" value="Leucine-rich Repeat Variant"/>
    <property type="match status" value="1"/>
</dbReference>
<dbReference type="PANTHER" id="PTHR16056:SF2">
    <property type="entry name" value="TESTIS-EXPRESSED PROTEIN 10"/>
    <property type="match status" value="1"/>
</dbReference>
<evidence type="ECO:0000256" key="3">
    <source>
        <dbReference type="ARBA" id="ARBA00023242"/>
    </source>
</evidence>
<proteinExistence type="inferred from homology"/>
<dbReference type="EMBL" id="FZQP02001182">
    <property type="protein sequence ID" value="VVC91998.1"/>
    <property type="molecule type" value="Genomic_DNA"/>
</dbReference>
<gene>
    <name evidence="5" type="ORF">LSINAPIS_LOCUS4536</name>
</gene>
<organism evidence="5 6">
    <name type="scientific">Leptidea sinapis</name>
    <dbReference type="NCBI Taxonomy" id="189913"/>
    <lineage>
        <taxon>Eukaryota</taxon>
        <taxon>Metazoa</taxon>
        <taxon>Ecdysozoa</taxon>
        <taxon>Arthropoda</taxon>
        <taxon>Hexapoda</taxon>
        <taxon>Insecta</taxon>
        <taxon>Pterygota</taxon>
        <taxon>Neoptera</taxon>
        <taxon>Endopterygota</taxon>
        <taxon>Lepidoptera</taxon>
        <taxon>Glossata</taxon>
        <taxon>Ditrysia</taxon>
        <taxon>Papilionoidea</taxon>
        <taxon>Pieridae</taxon>
        <taxon>Dismorphiinae</taxon>
        <taxon>Leptidea</taxon>
    </lineage>
</organism>
<reference evidence="5 6" key="1">
    <citation type="submission" date="2017-07" db="EMBL/GenBank/DDBJ databases">
        <authorList>
            <person name="Talla V."/>
            <person name="Backstrom N."/>
        </authorList>
    </citation>
    <scope>NUCLEOTIDE SEQUENCE [LARGE SCALE GENOMIC DNA]</scope>
</reference>
<dbReference type="GO" id="GO:0071339">
    <property type="term" value="C:MLL1 complex"/>
    <property type="evidence" value="ECO:0007669"/>
    <property type="project" value="TreeGrafter"/>
</dbReference>
<dbReference type="AlphaFoldDB" id="A0A5E4Q2S3"/>
<evidence type="ECO:0000256" key="2">
    <source>
        <dbReference type="ARBA" id="ARBA00006427"/>
    </source>
</evidence>
<evidence type="ECO:0000313" key="6">
    <source>
        <dbReference type="Proteomes" id="UP000324832"/>
    </source>
</evidence>
<feature type="domain" description="Pre-rRNA-processing protein Ipi1 N-terminal" evidence="4">
    <location>
        <begin position="141"/>
        <end position="236"/>
    </location>
</feature>
<accession>A0A5E4Q2S3</accession>
<dbReference type="SUPFAM" id="SSF48371">
    <property type="entry name" value="ARM repeat"/>
    <property type="match status" value="1"/>
</dbReference>